<keyword evidence="1" id="KW-0812">Transmembrane</keyword>
<keyword evidence="1" id="KW-0472">Membrane</keyword>
<dbReference type="EMBL" id="BPLQ01015148">
    <property type="protein sequence ID" value="GIY86142.1"/>
    <property type="molecule type" value="Genomic_DNA"/>
</dbReference>
<keyword evidence="1" id="KW-1133">Transmembrane helix</keyword>
<evidence type="ECO:0000256" key="1">
    <source>
        <dbReference type="SAM" id="Phobius"/>
    </source>
</evidence>
<feature type="transmembrane region" description="Helical" evidence="1">
    <location>
        <begin position="47"/>
        <end position="70"/>
    </location>
</feature>
<reference evidence="2 3" key="1">
    <citation type="submission" date="2021-06" db="EMBL/GenBank/DDBJ databases">
        <title>Caerostris darwini draft genome.</title>
        <authorList>
            <person name="Kono N."/>
            <person name="Arakawa K."/>
        </authorList>
    </citation>
    <scope>NUCLEOTIDE SEQUENCE [LARGE SCALE GENOMIC DNA]</scope>
</reference>
<name>A0AAV4WTT7_9ARAC</name>
<dbReference type="Proteomes" id="UP001054837">
    <property type="component" value="Unassembled WGS sequence"/>
</dbReference>
<accession>A0AAV4WTT7</accession>
<proteinExistence type="predicted"/>
<protein>
    <submittedName>
        <fullName evidence="2">Uncharacterized protein</fullName>
    </submittedName>
</protein>
<comment type="caution">
    <text evidence="2">The sequence shown here is derived from an EMBL/GenBank/DDBJ whole genome shotgun (WGS) entry which is preliminary data.</text>
</comment>
<evidence type="ECO:0000313" key="2">
    <source>
        <dbReference type="EMBL" id="GIY86142.1"/>
    </source>
</evidence>
<gene>
    <name evidence="2" type="ORF">CDAR_186031</name>
</gene>
<dbReference type="AlphaFoldDB" id="A0AAV4WTT7"/>
<organism evidence="2 3">
    <name type="scientific">Caerostris darwini</name>
    <dbReference type="NCBI Taxonomy" id="1538125"/>
    <lineage>
        <taxon>Eukaryota</taxon>
        <taxon>Metazoa</taxon>
        <taxon>Ecdysozoa</taxon>
        <taxon>Arthropoda</taxon>
        <taxon>Chelicerata</taxon>
        <taxon>Arachnida</taxon>
        <taxon>Araneae</taxon>
        <taxon>Araneomorphae</taxon>
        <taxon>Entelegynae</taxon>
        <taxon>Araneoidea</taxon>
        <taxon>Araneidae</taxon>
        <taxon>Caerostris</taxon>
    </lineage>
</organism>
<keyword evidence="3" id="KW-1185">Reference proteome</keyword>
<evidence type="ECO:0000313" key="3">
    <source>
        <dbReference type="Proteomes" id="UP001054837"/>
    </source>
</evidence>
<sequence length="107" mass="11898">MRSVEKFVNAVLALLFTSATGFGEISPIQPANWRSPARFLLLPLLRNMFVYSWAHALFPILIVVAGWWGWRVGGGAWGGGMRGYSVFLFNHPLQTGCLSNYQGFVCC</sequence>